<evidence type="ECO:0000256" key="1">
    <source>
        <dbReference type="SAM" id="SignalP"/>
    </source>
</evidence>
<evidence type="ECO:0000313" key="3">
    <source>
        <dbReference type="Proteomes" id="UP001231518"/>
    </source>
</evidence>
<comment type="caution">
    <text evidence="2">The sequence shown here is derived from an EMBL/GenBank/DDBJ whole genome shotgun (WGS) entry which is preliminary data.</text>
</comment>
<keyword evidence="1" id="KW-0732">Signal</keyword>
<sequence length="124" mass="13562">MYRCNLVLVLCVVGVVRASVTKAKASADFRIIDSIHSEYPCTEQGGLCTLAIDCPTGHLLEEKGLCPAQRSKGVECCYGLSVKETRCEKRGGICMPGKEPCNKDMRFTEATDCPDEHTCCIVVR</sequence>
<feature type="chain" id="PRO_5042235230" description="Carboxypeptidase inhibitor" evidence="1">
    <location>
        <begin position="19"/>
        <end position="124"/>
    </location>
</feature>
<keyword evidence="3" id="KW-1185">Reference proteome</keyword>
<protein>
    <recommendedName>
        <fullName evidence="4">Carboxypeptidase inhibitor</fullName>
    </recommendedName>
</protein>
<evidence type="ECO:0000313" key="2">
    <source>
        <dbReference type="EMBL" id="KAJ8733651.1"/>
    </source>
</evidence>
<gene>
    <name evidence="2" type="ORF">PYW07_014202</name>
</gene>
<dbReference type="Proteomes" id="UP001231518">
    <property type="component" value="Chromosome 5"/>
</dbReference>
<organism evidence="2 3">
    <name type="scientific">Mythimna separata</name>
    <name type="common">Oriental armyworm</name>
    <name type="synonym">Pseudaletia separata</name>
    <dbReference type="NCBI Taxonomy" id="271217"/>
    <lineage>
        <taxon>Eukaryota</taxon>
        <taxon>Metazoa</taxon>
        <taxon>Ecdysozoa</taxon>
        <taxon>Arthropoda</taxon>
        <taxon>Hexapoda</taxon>
        <taxon>Insecta</taxon>
        <taxon>Pterygota</taxon>
        <taxon>Neoptera</taxon>
        <taxon>Endopterygota</taxon>
        <taxon>Lepidoptera</taxon>
        <taxon>Glossata</taxon>
        <taxon>Ditrysia</taxon>
        <taxon>Noctuoidea</taxon>
        <taxon>Noctuidae</taxon>
        <taxon>Noctuinae</taxon>
        <taxon>Hadenini</taxon>
        <taxon>Mythimna</taxon>
    </lineage>
</organism>
<dbReference type="EMBL" id="JARGEI010000003">
    <property type="protein sequence ID" value="KAJ8733651.1"/>
    <property type="molecule type" value="Genomic_DNA"/>
</dbReference>
<accession>A0AAD7YYC8</accession>
<reference evidence="2" key="1">
    <citation type="submission" date="2023-03" db="EMBL/GenBank/DDBJ databases">
        <title>Chromosome-level genomes of two armyworms, Mythimna separata and Mythimna loreyi, provide insights into the biosynthesis and reception of sex pheromones.</title>
        <authorList>
            <person name="Zhao H."/>
        </authorList>
    </citation>
    <scope>NUCLEOTIDE SEQUENCE</scope>
    <source>
        <strain evidence="2">BeijingLab</strain>
        <tissue evidence="2">Pupa</tissue>
    </source>
</reference>
<proteinExistence type="predicted"/>
<evidence type="ECO:0008006" key="4">
    <source>
        <dbReference type="Google" id="ProtNLM"/>
    </source>
</evidence>
<name>A0AAD7YYC8_MYTSE</name>
<dbReference type="AlphaFoldDB" id="A0AAD7YYC8"/>
<feature type="signal peptide" evidence="1">
    <location>
        <begin position="1"/>
        <end position="18"/>
    </location>
</feature>